<dbReference type="InterPro" id="IPR001789">
    <property type="entry name" value="Sig_transdc_resp-reg_receiver"/>
</dbReference>
<evidence type="ECO:0000256" key="2">
    <source>
        <dbReference type="PROSITE-ProRule" id="PRU00169"/>
    </source>
</evidence>
<evidence type="ECO:0000259" key="3">
    <source>
        <dbReference type="PROSITE" id="PS50110"/>
    </source>
</evidence>
<dbReference type="SMART" id="SM00448">
    <property type="entry name" value="REC"/>
    <property type="match status" value="1"/>
</dbReference>
<dbReference type="InterPro" id="IPR011006">
    <property type="entry name" value="CheY-like_superfamily"/>
</dbReference>
<dbReference type="InterPro" id="IPR050595">
    <property type="entry name" value="Bact_response_regulator"/>
</dbReference>
<keyword evidence="1 2" id="KW-0597">Phosphoprotein</keyword>
<reference evidence="4" key="1">
    <citation type="submission" date="2022-10" db="EMBL/GenBank/DDBJ databases">
        <title>Candidatus Kirkpatrella diaphorinas gen. nov., sp. nov., an uncultured endosymbiont identified in a population of Diaphorina citri from Hawaii.</title>
        <authorList>
            <person name="Henry E.M."/>
            <person name="Carlson C.R."/>
            <person name="Kuo Y.-W."/>
        </authorList>
    </citation>
    <scope>NUCLEOTIDE SEQUENCE</scope>
    <source>
        <strain evidence="4">CADCRV1</strain>
    </source>
</reference>
<evidence type="ECO:0000313" key="4">
    <source>
        <dbReference type="EMBL" id="UYH50972.1"/>
    </source>
</evidence>
<dbReference type="PANTHER" id="PTHR44591">
    <property type="entry name" value="STRESS RESPONSE REGULATOR PROTEIN 1"/>
    <property type="match status" value="1"/>
</dbReference>
<name>A0ABY6GHI3_9PROT</name>
<dbReference type="RefSeq" id="WP_319806564.1">
    <property type="nucleotide sequence ID" value="NZ_CP107052.1"/>
</dbReference>
<proteinExistence type="predicted"/>
<feature type="domain" description="Response regulatory" evidence="3">
    <location>
        <begin position="5"/>
        <end position="118"/>
    </location>
</feature>
<dbReference type="Proteomes" id="UP001163831">
    <property type="component" value="Chromosome"/>
</dbReference>
<dbReference type="SUPFAM" id="SSF52172">
    <property type="entry name" value="CheY-like"/>
    <property type="match status" value="1"/>
</dbReference>
<evidence type="ECO:0000256" key="1">
    <source>
        <dbReference type="ARBA" id="ARBA00022553"/>
    </source>
</evidence>
<dbReference type="PANTHER" id="PTHR44591:SF3">
    <property type="entry name" value="RESPONSE REGULATORY DOMAIN-CONTAINING PROTEIN"/>
    <property type="match status" value="1"/>
</dbReference>
<dbReference type="EMBL" id="CP107052">
    <property type="protein sequence ID" value="UYH50972.1"/>
    <property type="molecule type" value="Genomic_DNA"/>
</dbReference>
<dbReference type="Pfam" id="PF00072">
    <property type="entry name" value="Response_reg"/>
    <property type="match status" value="1"/>
</dbReference>
<dbReference type="PROSITE" id="PS50110">
    <property type="entry name" value="RESPONSE_REGULATORY"/>
    <property type="match status" value="1"/>
</dbReference>
<accession>A0ABY6GHI3</accession>
<keyword evidence="5" id="KW-1185">Reference proteome</keyword>
<organism evidence="4 5">
    <name type="scientific">Candidatus Kirkpatrickella diaphorinae</name>
    <dbReference type="NCBI Taxonomy" id="2984322"/>
    <lineage>
        <taxon>Bacteria</taxon>
        <taxon>Pseudomonadati</taxon>
        <taxon>Pseudomonadota</taxon>
        <taxon>Alphaproteobacteria</taxon>
        <taxon>Acetobacterales</taxon>
        <taxon>Acetobacteraceae</taxon>
        <taxon>Candidatus Kirkpatrickella</taxon>
    </lineage>
</organism>
<evidence type="ECO:0000313" key="5">
    <source>
        <dbReference type="Proteomes" id="UP001163831"/>
    </source>
</evidence>
<feature type="modified residue" description="4-aspartylphosphate" evidence="2">
    <location>
        <position position="54"/>
    </location>
</feature>
<protein>
    <submittedName>
        <fullName evidence="4">Response regulator</fullName>
    </submittedName>
</protein>
<sequence>MGPIIVLLVEDDASIALVVKTLLTRNGYAVHQCTNAEDALKSCAQIVPGLLMTDLHLKGQMDGLALIDHMRQSFPDLPAILVSGDFTEGGNLDAGDAIIRLGKPFRAATMLAALARAQKKPV</sequence>
<dbReference type="CDD" id="cd00156">
    <property type="entry name" value="REC"/>
    <property type="match status" value="1"/>
</dbReference>
<gene>
    <name evidence="4" type="ORF">N5W20_07710</name>
</gene>
<dbReference type="Gene3D" id="3.40.50.2300">
    <property type="match status" value="1"/>
</dbReference>